<dbReference type="Pfam" id="PF02065">
    <property type="entry name" value="Melibiase"/>
    <property type="match status" value="1"/>
</dbReference>
<evidence type="ECO:0000259" key="9">
    <source>
        <dbReference type="Pfam" id="PF16875"/>
    </source>
</evidence>
<dbReference type="InterPro" id="IPR038417">
    <property type="entry name" value="Alpga-gal_N_sf"/>
</dbReference>
<dbReference type="Pfam" id="PF16874">
    <property type="entry name" value="Glyco_hydro_36C"/>
    <property type="match status" value="1"/>
</dbReference>
<dbReference type="RefSeq" id="WP_037288589.1">
    <property type="nucleotide sequence ID" value="NZ_JEOB01000003.1"/>
</dbReference>
<dbReference type="Pfam" id="PF16875">
    <property type="entry name" value="Glyco_hydro_36N"/>
    <property type="match status" value="1"/>
</dbReference>
<dbReference type="InterPro" id="IPR013780">
    <property type="entry name" value="Glyco_hydro_b"/>
</dbReference>
<dbReference type="SUPFAM" id="SSF51445">
    <property type="entry name" value="(Trans)glycosidases"/>
    <property type="match status" value="1"/>
</dbReference>
<feature type="binding site" evidence="7">
    <location>
        <position position="526"/>
    </location>
    <ligand>
        <name>substrate</name>
    </ligand>
</feature>
<feature type="domain" description="Glycosyl hydrolase family 36 C-terminal" evidence="8">
    <location>
        <begin position="649"/>
        <end position="732"/>
    </location>
</feature>
<dbReference type="InterPro" id="IPR002252">
    <property type="entry name" value="Glyco_hydro_36"/>
</dbReference>
<feature type="binding site" evidence="7">
    <location>
        <position position="199"/>
    </location>
    <ligand>
        <name>substrate</name>
    </ligand>
</feature>
<dbReference type="InterPro" id="IPR031704">
    <property type="entry name" value="Glyco_hydro_36_N"/>
</dbReference>
<evidence type="ECO:0000256" key="2">
    <source>
        <dbReference type="ARBA" id="ARBA00012755"/>
    </source>
</evidence>
<accession>A0A011V0U3</accession>
<dbReference type="InterPro" id="IPR013785">
    <property type="entry name" value="Aldolase_TIM"/>
</dbReference>
<feature type="binding site" evidence="7">
    <location>
        <begin position="476"/>
        <end position="480"/>
    </location>
    <ligand>
        <name>substrate</name>
    </ligand>
</feature>
<keyword evidence="11" id="KW-1185">Reference proteome</keyword>
<dbReference type="Gene3D" id="2.70.98.60">
    <property type="entry name" value="alpha-galactosidase from lactobacil brevis"/>
    <property type="match status" value="1"/>
</dbReference>
<dbReference type="EC" id="3.2.1.22" evidence="2 5"/>
<feature type="active site" description="Proton donor" evidence="6">
    <location>
        <position position="548"/>
    </location>
</feature>
<dbReference type="AlphaFoldDB" id="A0A011V0U3"/>
<evidence type="ECO:0000256" key="7">
    <source>
        <dbReference type="PIRSR" id="PIRSR005536-2"/>
    </source>
</evidence>
<dbReference type="GO" id="GO:0004557">
    <property type="term" value="F:alpha-galactosidase activity"/>
    <property type="evidence" value="ECO:0007669"/>
    <property type="project" value="UniProtKB-UniRule"/>
</dbReference>
<organism evidence="10 11">
    <name type="scientific">Ruminococcus albus SY3</name>
    <dbReference type="NCBI Taxonomy" id="1341156"/>
    <lineage>
        <taxon>Bacteria</taxon>
        <taxon>Bacillati</taxon>
        <taxon>Bacillota</taxon>
        <taxon>Clostridia</taxon>
        <taxon>Eubacteriales</taxon>
        <taxon>Oscillospiraceae</taxon>
        <taxon>Ruminococcus</taxon>
    </lineage>
</organism>
<keyword evidence="4 5" id="KW-0326">Glycosidase</keyword>
<feature type="active site" description="Nucleophile" evidence="6">
    <location>
        <position position="478"/>
    </location>
</feature>
<evidence type="ECO:0000256" key="6">
    <source>
        <dbReference type="PIRSR" id="PIRSR005536-1"/>
    </source>
</evidence>
<dbReference type="PIRSF" id="PIRSF005536">
    <property type="entry name" value="Agal"/>
    <property type="match status" value="1"/>
</dbReference>
<reference evidence="10 11" key="1">
    <citation type="submission" date="2013-06" db="EMBL/GenBank/DDBJ databases">
        <title>Rumen cellulosomics: divergent fiber-degrading strategies revealed by comparative genome-wide analysis of six Ruminococcal strains.</title>
        <authorList>
            <person name="Dassa B."/>
            <person name="Borovok I."/>
            <person name="Lamed R."/>
            <person name="Flint H."/>
            <person name="Yeoman C.J."/>
            <person name="White B."/>
            <person name="Bayer E.A."/>
        </authorList>
    </citation>
    <scope>NUCLEOTIDE SEQUENCE [LARGE SCALE GENOMIC DNA]</scope>
    <source>
        <strain evidence="10 11">SY3</strain>
    </source>
</reference>
<evidence type="ECO:0000313" key="11">
    <source>
        <dbReference type="Proteomes" id="UP000021369"/>
    </source>
</evidence>
<dbReference type="EMBL" id="JEOB01000003">
    <property type="protein sequence ID" value="EXM39077.1"/>
    <property type="molecule type" value="Genomic_DNA"/>
</dbReference>
<feature type="binding site" evidence="7">
    <location>
        <position position="443"/>
    </location>
    <ligand>
        <name>substrate</name>
    </ligand>
</feature>
<comment type="similarity">
    <text evidence="5">Belongs to the glycosyl hydrolase.</text>
</comment>
<dbReference type="PANTHER" id="PTHR43053">
    <property type="entry name" value="GLYCOSIDASE FAMILY 31"/>
    <property type="match status" value="1"/>
</dbReference>
<evidence type="ECO:0000256" key="5">
    <source>
        <dbReference type="PIRNR" id="PIRNR005536"/>
    </source>
</evidence>
<dbReference type="InterPro" id="IPR000111">
    <property type="entry name" value="Glyco_hydro_27/36_CS"/>
</dbReference>
<keyword evidence="3 5" id="KW-0378">Hydrolase</keyword>
<dbReference type="InterPro" id="IPR017853">
    <property type="entry name" value="GH"/>
</dbReference>
<dbReference type="PROSITE" id="PS00512">
    <property type="entry name" value="ALPHA_GALACTOSIDASE"/>
    <property type="match status" value="1"/>
</dbReference>
<evidence type="ECO:0000256" key="1">
    <source>
        <dbReference type="ARBA" id="ARBA00001255"/>
    </source>
</evidence>
<dbReference type="FunFam" id="3.20.20.70:FF:000118">
    <property type="entry name" value="Alpha-galactosidase"/>
    <property type="match status" value="1"/>
</dbReference>
<dbReference type="InterPro" id="IPR031705">
    <property type="entry name" value="Glyco_hydro_36_C"/>
</dbReference>
<dbReference type="Gene3D" id="2.60.40.1180">
    <property type="entry name" value="Golgi alpha-mannosidase II"/>
    <property type="match status" value="1"/>
</dbReference>
<dbReference type="PRINTS" id="PR00743">
    <property type="entry name" value="GLHYDRLASE36"/>
</dbReference>
<dbReference type="PATRIC" id="fig|1341156.4.peg.2412"/>
<comment type="caution">
    <text evidence="10">The sequence shown here is derived from an EMBL/GenBank/DDBJ whole genome shotgun (WGS) entry which is preliminary data.</text>
</comment>
<name>A0A011V0U3_RUMAL</name>
<protein>
    <recommendedName>
        <fullName evidence="2 5">Alpha-galactosidase</fullName>
        <ecNumber evidence="2 5">3.2.1.22</ecNumber>
    </recommendedName>
</protein>
<feature type="domain" description="Glycosyl hydrolase family 36 N-terminal" evidence="9">
    <location>
        <begin position="30"/>
        <end position="285"/>
    </location>
</feature>
<sequence>MSITYNEKSRSFKLRANNTDYMFKVINGEYLGHVYYGKKVPDEDMDWLLRLDESPFTPETNNRDRAVYLDTTPFEYPCFGIGDYRESALKILDSEGMSTCDLRYVSHKIYEGKPALEGLPATFTTDKSPAQTLEVTMLDAHTGLEAVLVYSVFENLDVITRSVRFRNTSDKPLKLTRALSACVEFDHDKFDMITLNGSWARERHIERAPLHHGKQSIDSCRGESSHQNNPFAALCEHNADEDRGEVFGFNFVYSGNFIAQAEVTQHKKTRFVMGINPLDFEWLLESGETFTAPEVVMVHSDEGIGKMSRIFHDLYRENLIRGEYKNKRRPILINNWEATYFDFNTDKILSIAKEASKLGIEMLVLDDGWFGHRDSDNSSLGDWFVYEKKLQGGLKHLVDEVNKLGMKFGLWFEPEMVSPDSDLYRAHPDWAIQIKGRDMTLCREQYVLDYSRKEVRDYVYSMMKNILDNANIEYIKWDMNRQLTEVGSAALPAERQRELWHRYVLGVYDLMGRLTTDYPHILLENCSGGGARFDPGILYFSPQIWCSDDTDAIERLKIQHGTSICYPCSTMGAHVSDCPNHTVGRNTPFRTRGHVAMVGTFGYELDVTRIPQEDRDMIPAQIDEFKKYNPLVRTGDHYRIGNMFEDNTWDAWMFVAKDKSEALFEFVQVMARPNMRSRRIKLKGLDPDAYYYEESEPDKLISGAALMNAGINCAKAWGADGIKGDYSSKILHYIKH</sequence>
<dbReference type="PANTHER" id="PTHR43053:SF3">
    <property type="entry name" value="ALPHA-GALACTOSIDASE C-RELATED"/>
    <property type="match status" value="1"/>
</dbReference>
<dbReference type="OrthoDB" id="9758822at2"/>
<proteinExistence type="inferred from homology"/>
<dbReference type="Gene3D" id="3.20.20.70">
    <property type="entry name" value="Aldolase class I"/>
    <property type="match status" value="1"/>
</dbReference>
<dbReference type="Proteomes" id="UP000021369">
    <property type="component" value="Unassembled WGS sequence"/>
</dbReference>
<gene>
    <name evidence="10" type="ORF">RASY3_12370</name>
</gene>
<comment type="catalytic activity">
    <reaction evidence="1 5">
        <text>Hydrolysis of terminal, non-reducing alpha-D-galactose residues in alpha-D-galactosides, including galactose oligosaccharides, galactomannans and galactolipids.</text>
        <dbReference type="EC" id="3.2.1.22"/>
    </reaction>
</comment>
<evidence type="ECO:0000256" key="4">
    <source>
        <dbReference type="ARBA" id="ARBA00023295"/>
    </source>
</evidence>
<evidence type="ECO:0000313" key="10">
    <source>
        <dbReference type="EMBL" id="EXM39077.1"/>
    </source>
</evidence>
<dbReference type="InterPro" id="IPR050985">
    <property type="entry name" value="Alpha-glycosidase_related"/>
</dbReference>
<feature type="binding site" evidence="7">
    <location>
        <position position="548"/>
    </location>
    <ligand>
        <name>substrate</name>
    </ligand>
</feature>
<dbReference type="GO" id="GO:0016052">
    <property type="term" value="P:carbohydrate catabolic process"/>
    <property type="evidence" value="ECO:0007669"/>
    <property type="project" value="InterPro"/>
</dbReference>
<dbReference type="CDD" id="cd14791">
    <property type="entry name" value="GH36"/>
    <property type="match status" value="1"/>
</dbReference>
<evidence type="ECO:0000259" key="8">
    <source>
        <dbReference type="Pfam" id="PF16874"/>
    </source>
</evidence>
<feature type="binding site" evidence="7">
    <location>
        <begin position="366"/>
        <end position="367"/>
    </location>
    <ligand>
        <name>substrate</name>
    </ligand>
</feature>
<evidence type="ECO:0000256" key="3">
    <source>
        <dbReference type="ARBA" id="ARBA00022801"/>
    </source>
</evidence>